<feature type="transmembrane region" description="Helical" evidence="8">
    <location>
        <begin position="259"/>
        <end position="279"/>
    </location>
</feature>
<evidence type="ECO:0000313" key="10">
    <source>
        <dbReference type="EMBL" id="SDL98688.1"/>
    </source>
</evidence>
<feature type="transmembrane region" description="Helical" evidence="8">
    <location>
        <begin position="146"/>
        <end position="164"/>
    </location>
</feature>
<dbReference type="Proteomes" id="UP000199350">
    <property type="component" value="Chromosome I"/>
</dbReference>
<evidence type="ECO:0000256" key="7">
    <source>
        <dbReference type="ARBA" id="ARBA00023136"/>
    </source>
</evidence>
<dbReference type="Gene3D" id="1.20.1250.20">
    <property type="entry name" value="MFS general substrate transporter like domains"/>
    <property type="match status" value="1"/>
</dbReference>
<dbReference type="AlphaFoldDB" id="A0A1G9PIQ9"/>
<organism evidence="10 11">
    <name type="scientific">Corynebacterium mycetoides</name>
    <dbReference type="NCBI Taxonomy" id="38302"/>
    <lineage>
        <taxon>Bacteria</taxon>
        <taxon>Bacillati</taxon>
        <taxon>Actinomycetota</taxon>
        <taxon>Actinomycetes</taxon>
        <taxon>Mycobacteriales</taxon>
        <taxon>Corynebacteriaceae</taxon>
        <taxon>Corynebacterium</taxon>
    </lineage>
</organism>
<dbReference type="PANTHER" id="PTHR43271:SF1">
    <property type="entry name" value="INNER MEMBRANE TRANSPORT PROTEIN YNFM"/>
    <property type="match status" value="1"/>
</dbReference>
<feature type="transmembrane region" description="Helical" evidence="8">
    <location>
        <begin position="376"/>
        <end position="398"/>
    </location>
</feature>
<reference evidence="11" key="1">
    <citation type="submission" date="2016-10" db="EMBL/GenBank/DDBJ databases">
        <authorList>
            <person name="Varghese N."/>
            <person name="Submissions S."/>
        </authorList>
    </citation>
    <scope>NUCLEOTIDE SEQUENCE [LARGE SCALE GENOMIC DNA]</scope>
    <source>
        <strain evidence="11">DSM 20632</strain>
    </source>
</reference>
<accession>A0A1G9PIQ9</accession>
<feature type="transmembrane region" description="Helical" evidence="8">
    <location>
        <begin position="318"/>
        <end position="338"/>
    </location>
</feature>
<dbReference type="SUPFAM" id="SSF103473">
    <property type="entry name" value="MFS general substrate transporter"/>
    <property type="match status" value="1"/>
</dbReference>
<feature type="transmembrane region" description="Helical" evidence="8">
    <location>
        <begin position="88"/>
        <end position="107"/>
    </location>
</feature>
<feature type="domain" description="Major facilitator superfamily (MFS) profile" evidence="9">
    <location>
        <begin position="21"/>
        <end position="402"/>
    </location>
</feature>
<comment type="similarity">
    <text evidence="2">Belongs to the major facilitator superfamily.</text>
</comment>
<keyword evidence="4" id="KW-1003">Cell membrane</keyword>
<evidence type="ECO:0000256" key="5">
    <source>
        <dbReference type="ARBA" id="ARBA00022692"/>
    </source>
</evidence>
<comment type="subcellular location">
    <subcellularLocation>
        <location evidence="1">Cell membrane</location>
        <topology evidence="1">Multi-pass membrane protein</topology>
    </subcellularLocation>
</comment>
<evidence type="ECO:0000259" key="9">
    <source>
        <dbReference type="PROSITE" id="PS50850"/>
    </source>
</evidence>
<dbReference type="PANTHER" id="PTHR43271">
    <property type="entry name" value="BLL2771 PROTEIN"/>
    <property type="match status" value="1"/>
</dbReference>
<evidence type="ECO:0000256" key="8">
    <source>
        <dbReference type="SAM" id="Phobius"/>
    </source>
</evidence>
<gene>
    <name evidence="10" type="ORF">SAMN04488535_1476</name>
</gene>
<keyword evidence="6 8" id="KW-1133">Transmembrane helix</keyword>
<sequence length="406" mass="42034">MRRRRGPKLVCVEKGSRQYRRATLAMLAVGLAIFNSLYVTQALLPVLTAELGVAPSTAALTVSAATGALALCVVPLSILSEKYGRGRILIISALAATLIGVALPLAQTAGQLIALRALQGVMIAGAPAVAMTWLSEELDNKDVPGAMGLYVAGTSVGGLTGRLIPSAVLEFASWRWALLISSLFAVALAVAVAVLLPPQRNFTPKESINPAAEARAALSHLRNPSLLGLYATAFLGMGVFVSMYNYFGYRATDHFGLPASLAGLVFVMYLSGTWSSARAGAMVGRYGSGRVVLAGAALMLAGALAAASSLLAVALAGLFVFTASFFALHSTASGWVGLIADHDRAEASSLYLFAYYMGSSIIGAATGAAFESLPWWGFIAVLAALLLLLVAVAAGLALKERARRGA</sequence>
<dbReference type="InterPro" id="IPR036259">
    <property type="entry name" value="MFS_trans_sf"/>
</dbReference>
<dbReference type="PROSITE" id="PS50850">
    <property type="entry name" value="MFS"/>
    <property type="match status" value="1"/>
</dbReference>
<dbReference type="EMBL" id="LT629700">
    <property type="protein sequence ID" value="SDL98688.1"/>
    <property type="molecule type" value="Genomic_DNA"/>
</dbReference>
<keyword evidence="11" id="KW-1185">Reference proteome</keyword>
<dbReference type="InterPro" id="IPR011701">
    <property type="entry name" value="MFS"/>
</dbReference>
<evidence type="ECO:0000256" key="4">
    <source>
        <dbReference type="ARBA" id="ARBA00022475"/>
    </source>
</evidence>
<feature type="transmembrane region" description="Helical" evidence="8">
    <location>
        <begin position="350"/>
        <end position="370"/>
    </location>
</feature>
<feature type="transmembrane region" description="Helical" evidence="8">
    <location>
        <begin position="56"/>
        <end position="76"/>
    </location>
</feature>
<dbReference type="STRING" id="38302.SAMN04488535_1476"/>
<keyword evidence="5 8" id="KW-0812">Transmembrane</keyword>
<feature type="transmembrane region" description="Helical" evidence="8">
    <location>
        <begin position="227"/>
        <end position="247"/>
    </location>
</feature>
<feature type="transmembrane region" description="Helical" evidence="8">
    <location>
        <begin position="291"/>
        <end position="312"/>
    </location>
</feature>
<evidence type="ECO:0000256" key="3">
    <source>
        <dbReference type="ARBA" id="ARBA00022448"/>
    </source>
</evidence>
<evidence type="ECO:0000256" key="1">
    <source>
        <dbReference type="ARBA" id="ARBA00004651"/>
    </source>
</evidence>
<dbReference type="GO" id="GO:0022857">
    <property type="term" value="F:transmembrane transporter activity"/>
    <property type="evidence" value="ECO:0007669"/>
    <property type="project" value="InterPro"/>
</dbReference>
<name>A0A1G9PIQ9_9CORY</name>
<dbReference type="GO" id="GO:0005886">
    <property type="term" value="C:plasma membrane"/>
    <property type="evidence" value="ECO:0007669"/>
    <property type="project" value="UniProtKB-SubCell"/>
</dbReference>
<dbReference type="CDD" id="cd17324">
    <property type="entry name" value="MFS_NepI_like"/>
    <property type="match status" value="1"/>
</dbReference>
<protein>
    <submittedName>
        <fullName evidence="10">MFS transporter, YNFM family, putative membrane transport protein</fullName>
    </submittedName>
</protein>
<dbReference type="Pfam" id="PF07690">
    <property type="entry name" value="MFS_1"/>
    <property type="match status" value="1"/>
</dbReference>
<proteinExistence type="inferred from homology"/>
<feature type="transmembrane region" description="Helical" evidence="8">
    <location>
        <begin position="21"/>
        <end position="44"/>
    </location>
</feature>
<evidence type="ECO:0000313" key="11">
    <source>
        <dbReference type="Proteomes" id="UP000199350"/>
    </source>
</evidence>
<evidence type="ECO:0000256" key="6">
    <source>
        <dbReference type="ARBA" id="ARBA00022989"/>
    </source>
</evidence>
<dbReference type="InterPro" id="IPR020846">
    <property type="entry name" value="MFS_dom"/>
</dbReference>
<keyword evidence="7 8" id="KW-0472">Membrane</keyword>
<feature type="transmembrane region" description="Helical" evidence="8">
    <location>
        <begin position="113"/>
        <end position="134"/>
    </location>
</feature>
<feature type="transmembrane region" description="Helical" evidence="8">
    <location>
        <begin position="176"/>
        <end position="196"/>
    </location>
</feature>
<keyword evidence="3" id="KW-0813">Transport</keyword>
<evidence type="ECO:0000256" key="2">
    <source>
        <dbReference type="ARBA" id="ARBA00008335"/>
    </source>
</evidence>